<dbReference type="CDD" id="cd06822">
    <property type="entry name" value="PLPDE_III_YBL036c_euk"/>
    <property type="match status" value="1"/>
</dbReference>
<dbReference type="Pfam" id="PF01168">
    <property type="entry name" value="Ala_racemase_N"/>
    <property type="match status" value="1"/>
</dbReference>
<dbReference type="InterPro" id="IPR001608">
    <property type="entry name" value="Ala_racemase_N"/>
</dbReference>
<evidence type="ECO:0000256" key="2">
    <source>
        <dbReference type="HAMAP-Rule" id="MF_03225"/>
    </source>
</evidence>
<comment type="similarity">
    <text evidence="2 4">Belongs to the pyridoxal phosphate-binding protein YggS/PROSC family.</text>
</comment>
<keyword evidence="1 2" id="KW-0663">Pyridoxal phosphate</keyword>
<dbReference type="PIRSF" id="PIRSF004848">
    <property type="entry name" value="YBL036c_PLPDEIII"/>
    <property type="match status" value="1"/>
</dbReference>
<evidence type="ECO:0000313" key="7">
    <source>
        <dbReference type="WBParaSite" id="jg7214"/>
    </source>
</evidence>
<dbReference type="InterPro" id="IPR011078">
    <property type="entry name" value="PyrdxlP_homeostasis"/>
</dbReference>
<accession>A0A915EJ17</accession>
<comment type="cofactor">
    <cofactor evidence="3">
        <name>pyridoxal 5'-phosphate</name>
        <dbReference type="ChEBI" id="CHEBI:597326"/>
    </cofactor>
</comment>
<dbReference type="PANTHER" id="PTHR10146:SF14">
    <property type="entry name" value="PYRIDOXAL PHOSPHATE HOMEOSTASIS PROTEIN"/>
    <property type="match status" value="1"/>
</dbReference>
<dbReference type="Proteomes" id="UP000887574">
    <property type="component" value="Unplaced"/>
</dbReference>
<comment type="function">
    <text evidence="2">Pyridoxal 5'-phosphate (PLP)-binding protein, which may be involved in intracellular homeostatic regulation of pyridoxal 5'-phosphate (PLP), the active form of vitamin B6.</text>
</comment>
<keyword evidence="6" id="KW-1185">Reference proteome</keyword>
<dbReference type="AlphaFoldDB" id="A0A915EJ17"/>
<sequence length="226" mass="25071">MSDMNASASAAVAVNLQRVLQRVTDLATKSARPTARLVAVSKTKPAELVMACYEIGHRHFGENYIQELEEKANLLQTTCPDLKWHFIGRIQSNKIKKICQIPNLWCVETIDNKDHFNTSGEQNKGGIDMAEAPILADHVVKNCPDLKLIGLMTIGSIDESSKREANADFESLIQIRKSVCEKLDKPEETMELSMGMSNDFELAIEYGSTNIRVGSSIFGARAYPPK</sequence>
<evidence type="ECO:0000313" key="6">
    <source>
        <dbReference type="Proteomes" id="UP000887574"/>
    </source>
</evidence>
<reference evidence="7" key="1">
    <citation type="submission" date="2022-11" db="UniProtKB">
        <authorList>
            <consortium name="WormBaseParasite"/>
        </authorList>
    </citation>
    <scope>IDENTIFICATION</scope>
</reference>
<proteinExistence type="inferred from homology"/>
<evidence type="ECO:0000256" key="1">
    <source>
        <dbReference type="ARBA" id="ARBA00022898"/>
    </source>
</evidence>
<feature type="domain" description="Alanine racemase N-terminal" evidence="5">
    <location>
        <begin position="123"/>
        <end position="221"/>
    </location>
</feature>
<name>A0A915EJ17_9BILA</name>
<evidence type="ECO:0000256" key="4">
    <source>
        <dbReference type="RuleBase" id="RU004514"/>
    </source>
</evidence>
<dbReference type="HAMAP" id="MF_02087">
    <property type="entry name" value="PLP_homeostasis"/>
    <property type="match status" value="1"/>
</dbReference>
<dbReference type="WBParaSite" id="jg7214">
    <property type="protein sequence ID" value="jg7214"/>
    <property type="gene ID" value="jg7214"/>
</dbReference>
<dbReference type="SUPFAM" id="SSF51419">
    <property type="entry name" value="PLP-binding barrel"/>
    <property type="match status" value="1"/>
</dbReference>
<dbReference type="GO" id="GO:0030170">
    <property type="term" value="F:pyridoxal phosphate binding"/>
    <property type="evidence" value="ECO:0007669"/>
    <property type="project" value="UniProtKB-UniRule"/>
</dbReference>
<organism evidence="6 7">
    <name type="scientific">Ditylenchus dipsaci</name>
    <dbReference type="NCBI Taxonomy" id="166011"/>
    <lineage>
        <taxon>Eukaryota</taxon>
        <taxon>Metazoa</taxon>
        <taxon>Ecdysozoa</taxon>
        <taxon>Nematoda</taxon>
        <taxon>Chromadorea</taxon>
        <taxon>Rhabditida</taxon>
        <taxon>Tylenchina</taxon>
        <taxon>Tylenchomorpha</taxon>
        <taxon>Sphaerularioidea</taxon>
        <taxon>Anguinidae</taxon>
        <taxon>Anguininae</taxon>
        <taxon>Ditylenchus</taxon>
    </lineage>
</organism>
<dbReference type="InterPro" id="IPR029066">
    <property type="entry name" value="PLP-binding_barrel"/>
</dbReference>
<dbReference type="PROSITE" id="PS01211">
    <property type="entry name" value="UPF0001"/>
    <property type="match status" value="1"/>
</dbReference>
<dbReference type="PANTHER" id="PTHR10146">
    <property type="entry name" value="PROLINE SYNTHETASE CO-TRANSCRIBED BACTERIAL HOMOLOG PROTEIN"/>
    <property type="match status" value="1"/>
</dbReference>
<evidence type="ECO:0000256" key="3">
    <source>
        <dbReference type="PIRSR" id="PIRSR004848-1"/>
    </source>
</evidence>
<feature type="modified residue" description="N6-(pyridoxal phosphate)lysine" evidence="2 3">
    <location>
        <position position="42"/>
    </location>
</feature>
<protein>
    <recommendedName>
        <fullName evidence="2">Pyridoxal phosphate homeostasis protein</fullName>
        <shortName evidence="2">PLP homeostasis protein</shortName>
    </recommendedName>
</protein>
<dbReference type="Gene3D" id="3.20.20.10">
    <property type="entry name" value="Alanine racemase"/>
    <property type="match status" value="2"/>
</dbReference>
<evidence type="ECO:0000259" key="5">
    <source>
        <dbReference type="Pfam" id="PF01168"/>
    </source>
</evidence>